<dbReference type="InterPro" id="IPR001451">
    <property type="entry name" value="Hexapep"/>
</dbReference>
<dbReference type="SUPFAM" id="SSF51161">
    <property type="entry name" value="Trimeric LpxA-like enzymes"/>
    <property type="match status" value="1"/>
</dbReference>
<dbReference type="InterPro" id="IPR050179">
    <property type="entry name" value="Trans_hexapeptide_repeat"/>
</dbReference>
<evidence type="ECO:0000256" key="1">
    <source>
        <dbReference type="ARBA" id="ARBA00007274"/>
    </source>
</evidence>
<dbReference type="Gene3D" id="2.160.10.10">
    <property type="entry name" value="Hexapeptide repeat proteins"/>
    <property type="match status" value="1"/>
</dbReference>
<evidence type="ECO:0000313" key="6">
    <source>
        <dbReference type="EMBL" id="MFH6597914.1"/>
    </source>
</evidence>
<dbReference type="PANTHER" id="PTHR43300">
    <property type="entry name" value="ACETYLTRANSFERASE"/>
    <property type="match status" value="1"/>
</dbReference>
<dbReference type="InterPro" id="IPR020019">
    <property type="entry name" value="AcTrfase_PglD-like"/>
</dbReference>
<dbReference type="NCBIfam" id="TIGR03570">
    <property type="entry name" value="NeuD_NnaD"/>
    <property type="match status" value="1"/>
</dbReference>
<gene>
    <name evidence="6" type="ORF">ACEVAQ_04215</name>
</gene>
<feature type="domain" description="PglD N-terminal" evidence="5">
    <location>
        <begin position="1"/>
        <end position="58"/>
    </location>
</feature>
<evidence type="ECO:0000259" key="5">
    <source>
        <dbReference type="Pfam" id="PF17836"/>
    </source>
</evidence>
<dbReference type="RefSeq" id="WP_395273231.1">
    <property type="nucleotide sequence ID" value="NZ_JBHEGD010000001.1"/>
</dbReference>
<dbReference type="CDD" id="cd03360">
    <property type="entry name" value="LbH_AT_putative"/>
    <property type="match status" value="1"/>
</dbReference>
<evidence type="ECO:0000313" key="7">
    <source>
        <dbReference type="Proteomes" id="UP001609932"/>
    </source>
</evidence>
<dbReference type="Pfam" id="PF17836">
    <property type="entry name" value="PglD_N"/>
    <property type="match status" value="1"/>
</dbReference>
<keyword evidence="4" id="KW-0012">Acyltransferase</keyword>
<proteinExistence type="inferred from homology"/>
<dbReference type="Gene3D" id="3.40.50.20">
    <property type="match status" value="1"/>
</dbReference>
<keyword evidence="7" id="KW-1185">Reference proteome</keyword>
<evidence type="ECO:0000256" key="2">
    <source>
        <dbReference type="ARBA" id="ARBA00022679"/>
    </source>
</evidence>
<accession>A0ABW7M8K8</accession>
<dbReference type="Pfam" id="PF00132">
    <property type="entry name" value="Hexapep"/>
    <property type="match status" value="1"/>
</dbReference>
<dbReference type="InterPro" id="IPR041561">
    <property type="entry name" value="PglD_N"/>
</dbReference>
<dbReference type="InterPro" id="IPR011004">
    <property type="entry name" value="Trimer_LpxA-like_sf"/>
</dbReference>
<sequence length="203" mass="21076">MGAGGHARVVLDVLRLRGYQLRGVCAPELLAGSQWHGVDVLGDDAVLDELSCDEVWLANGVGLALRGMARRRIQEAYLARGYSWLTLEHPSSLCASDTWLACGVQLMAGAVVQPGCRLETGVVINTRATVDHDCQLGEHVFVGPGAVLCGAVKVDRGAFIGAGAVILPGIHLGEDAIIGAGAVVMRSVEAGCTAVGNPARTVK</sequence>
<dbReference type="Proteomes" id="UP001609932">
    <property type="component" value="Unassembled WGS sequence"/>
</dbReference>
<dbReference type="InterPro" id="IPR018357">
    <property type="entry name" value="Hexapep_transf_CS"/>
</dbReference>
<evidence type="ECO:0000256" key="4">
    <source>
        <dbReference type="ARBA" id="ARBA00023315"/>
    </source>
</evidence>
<comment type="similarity">
    <text evidence="1">Belongs to the transferase hexapeptide repeat family.</text>
</comment>
<keyword evidence="2" id="KW-0808">Transferase</keyword>
<keyword evidence="3" id="KW-0677">Repeat</keyword>
<dbReference type="PROSITE" id="PS00101">
    <property type="entry name" value="HEXAPEP_TRANSFERASES"/>
    <property type="match status" value="1"/>
</dbReference>
<protein>
    <submittedName>
        <fullName evidence="6">Acetyltransferase</fullName>
    </submittedName>
</protein>
<dbReference type="EMBL" id="JBHEGD010000001">
    <property type="protein sequence ID" value="MFH6597914.1"/>
    <property type="molecule type" value="Genomic_DNA"/>
</dbReference>
<dbReference type="PANTHER" id="PTHR43300:SF7">
    <property type="entry name" value="UDP-N-ACETYLBACILLOSAMINE N-ACETYLTRANSFERASE"/>
    <property type="match status" value="1"/>
</dbReference>
<comment type="caution">
    <text evidence="6">The sequence shown here is derived from an EMBL/GenBank/DDBJ whole genome shotgun (WGS) entry which is preliminary data.</text>
</comment>
<reference evidence="6 7" key="1">
    <citation type="submission" date="2024-09" db="EMBL/GenBank/DDBJ databases">
        <title>Elucidation of the Bokeelamides from Bacteria Associated with Moon Snail Egg Collars.</title>
        <authorList>
            <person name="Campbell R."/>
            <person name="Piedl K."/>
            <person name="Mevers E."/>
        </authorList>
    </citation>
    <scope>NUCLEOTIDE SEQUENCE [LARGE SCALE GENOMIC DNA]</scope>
    <source>
        <strain evidence="6 7">EM133</strain>
    </source>
</reference>
<organism evidence="6 7">
    <name type="scientific">Ectopseudomonas khazarica</name>
    <dbReference type="NCBI Taxonomy" id="2502979"/>
    <lineage>
        <taxon>Bacteria</taxon>
        <taxon>Pseudomonadati</taxon>
        <taxon>Pseudomonadota</taxon>
        <taxon>Gammaproteobacteria</taxon>
        <taxon>Pseudomonadales</taxon>
        <taxon>Pseudomonadaceae</taxon>
        <taxon>Ectopseudomonas</taxon>
    </lineage>
</organism>
<name>A0ABW7M8K8_9GAMM</name>
<evidence type="ECO:0000256" key="3">
    <source>
        <dbReference type="ARBA" id="ARBA00022737"/>
    </source>
</evidence>